<keyword evidence="5" id="KW-0378">Hydrolase</keyword>
<dbReference type="Gene3D" id="3.40.50.1110">
    <property type="entry name" value="SGNH hydrolase"/>
    <property type="match status" value="1"/>
</dbReference>
<name>A0A2Z7D692_9LAMI</name>
<proteinExistence type="inferred from homology"/>
<evidence type="ECO:0000256" key="3">
    <source>
        <dbReference type="ARBA" id="ARBA00022525"/>
    </source>
</evidence>
<keyword evidence="9" id="KW-1185">Reference proteome</keyword>
<gene>
    <name evidence="8" type="ORF">F511_32024</name>
</gene>
<evidence type="ECO:0000313" key="9">
    <source>
        <dbReference type="Proteomes" id="UP000250235"/>
    </source>
</evidence>
<dbReference type="EMBL" id="KQ989005">
    <property type="protein sequence ID" value="KZV55134.1"/>
    <property type="molecule type" value="Genomic_DNA"/>
</dbReference>
<dbReference type="PANTHER" id="PTHR45650:SF9">
    <property type="entry name" value="SGNH HYDROLASE-TYPE ESTERASE DOMAIN-CONTAINING PROTEIN"/>
    <property type="match status" value="1"/>
</dbReference>
<evidence type="ECO:0000313" key="8">
    <source>
        <dbReference type="EMBL" id="KZV55134.1"/>
    </source>
</evidence>
<dbReference type="GO" id="GO:0005576">
    <property type="term" value="C:extracellular region"/>
    <property type="evidence" value="ECO:0007669"/>
    <property type="project" value="UniProtKB-SubCell"/>
</dbReference>
<accession>A0A2Z7D692</accession>
<organism evidence="8 9">
    <name type="scientific">Dorcoceras hygrometricum</name>
    <dbReference type="NCBI Taxonomy" id="472368"/>
    <lineage>
        <taxon>Eukaryota</taxon>
        <taxon>Viridiplantae</taxon>
        <taxon>Streptophyta</taxon>
        <taxon>Embryophyta</taxon>
        <taxon>Tracheophyta</taxon>
        <taxon>Spermatophyta</taxon>
        <taxon>Magnoliopsida</taxon>
        <taxon>eudicotyledons</taxon>
        <taxon>Gunneridae</taxon>
        <taxon>Pentapetalae</taxon>
        <taxon>asterids</taxon>
        <taxon>lamiids</taxon>
        <taxon>Lamiales</taxon>
        <taxon>Gesneriaceae</taxon>
        <taxon>Didymocarpoideae</taxon>
        <taxon>Trichosporeae</taxon>
        <taxon>Loxocarpinae</taxon>
        <taxon>Dorcoceras</taxon>
    </lineage>
</organism>
<dbReference type="PANTHER" id="PTHR45650">
    <property type="entry name" value="GDSL-LIKE LIPASE/ACYLHYDROLASE-RELATED"/>
    <property type="match status" value="1"/>
</dbReference>
<evidence type="ECO:0000256" key="6">
    <source>
        <dbReference type="ARBA" id="ARBA00022963"/>
    </source>
</evidence>
<dbReference type="InterPro" id="IPR036514">
    <property type="entry name" value="SGNH_hydro_sf"/>
</dbReference>
<dbReference type="InterPro" id="IPR051238">
    <property type="entry name" value="GDSL_esterase/lipase"/>
</dbReference>
<keyword evidence="6" id="KW-0442">Lipid degradation</keyword>
<evidence type="ECO:0000256" key="7">
    <source>
        <dbReference type="ARBA" id="ARBA00023098"/>
    </source>
</evidence>
<evidence type="ECO:0000256" key="5">
    <source>
        <dbReference type="ARBA" id="ARBA00022801"/>
    </source>
</evidence>
<evidence type="ECO:0000256" key="1">
    <source>
        <dbReference type="ARBA" id="ARBA00004613"/>
    </source>
</evidence>
<comment type="similarity">
    <text evidence="2">Belongs to the 'GDSL' lipolytic enzyme family.</text>
</comment>
<protein>
    <submittedName>
        <fullName evidence="8">GDSL esterase/lipase-like</fullName>
    </submittedName>
</protein>
<comment type="subcellular location">
    <subcellularLocation>
        <location evidence="1">Secreted</location>
    </subcellularLocation>
</comment>
<dbReference type="AlphaFoldDB" id="A0A2Z7D692"/>
<evidence type="ECO:0000256" key="2">
    <source>
        <dbReference type="ARBA" id="ARBA00008668"/>
    </source>
</evidence>
<dbReference type="GO" id="GO:0016042">
    <property type="term" value="P:lipid catabolic process"/>
    <property type="evidence" value="ECO:0007669"/>
    <property type="project" value="UniProtKB-KW"/>
</dbReference>
<reference evidence="8 9" key="1">
    <citation type="journal article" date="2015" name="Proc. Natl. Acad. Sci. U.S.A.">
        <title>The resurrection genome of Boea hygrometrica: A blueprint for survival of dehydration.</title>
        <authorList>
            <person name="Xiao L."/>
            <person name="Yang G."/>
            <person name="Zhang L."/>
            <person name="Yang X."/>
            <person name="Zhao S."/>
            <person name="Ji Z."/>
            <person name="Zhou Q."/>
            <person name="Hu M."/>
            <person name="Wang Y."/>
            <person name="Chen M."/>
            <person name="Xu Y."/>
            <person name="Jin H."/>
            <person name="Xiao X."/>
            <person name="Hu G."/>
            <person name="Bao F."/>
            <person name="Hu Y."/>
            <person name="Wan P."/>
            <person name="Li L."/>
            <person name="Deng X."/>
            <person name="Kuang T."/>
            <person name="Xiang C."/>
            <person name="Zhu J.K."/>
            <person name="Oliver M.J."/>
            <person name="He Y."/>
        </authorList>
    </citation>
    <scope>NUCLEOTIDE SEQUENCE [LARGE SCALE GENOMIC DNA]</scope>
    <source>
        <strain evidence="9">cv. XS01</strain>
    </source>
</reference>
<keyword evidence="7" id="KW-0443">Lipid metabolism</keyword>
<sequence>MPLFDFQDVLHGYRIYITLDLSMIVDSIGIFELNRPCSELLGFEKYIPRYANATSKDSVGGVNYGSGGAGILDETGRTLGDVISFNEQLSNHNGTIWRLAELLGGTIAASGHLRKCIYYVGLGNNDYLLNYVPKFYSSTGAPYTPKRFATLLISQYSKQLRILYSYGARKIAVFGTAPLGCIPQVLHRFPTDGKPCVEWINIEAGMFNTRMLPLVDQLNTNLPDAQFIYINYTAISYTDIVKFAEYLGFEDYTPPFASATDADYLTGVNYASGAGGILNYTNYYAGARYDLATQIEHHAYTVSQVERMLGNSTQARELLNKCVYVSNIGNNDYLNYVLNPILSPATKLYTPHQFADVVVQTYSQQLEILYRYGARKIAIFGTAPLGCTPQVRHRYPIEGKPCVEWINNEAGLFNTRMIPLIDQLNTNLPDAQFIFINYTAISYSDIIDSFLSGFTVGTVQCCVSESITGLCFPDSIPCPNRKEFLFWDNYHPTEMSNMAATEKMYNGSSPRYTYPMDLQQLALK</sequence>
<dbReference type="OrthoDB" id="10429194at2759"/>
<dbReference type="GO" id="GO:0016788">
    <property type="term" value="F:hydrolase activity, acting on ester bonds"/>
    <property type="evidence" value="ECO:0007669"/>
    <property type="project" value="InterPro"/>
</dbReference>
<keyword evidence="4" id="KW-0732">Signal</keyword>
<dbReference type="Proteomes" id="UP000250235">
    <property type="component" value="Unassembled WGS sequence"/>
</dbReference>
<keyword evidence="3" id="KW-0964">Secreted</keyword>
<dbReference type="Pfam" id="PF00657">
    <property type="entry name" value="Lipase_GDSL"/>
    <property type="match status" value="2"/>
</dbReference>
<evidence type="ECO:0000256" key="4">
    <source>
        <dbReference type="ARBA" id="ARBA00022729"/>
    </source>
</evidence>
<dbReference type="InterPro" id="IPR001087">
    <property type="entry name" value="GDSL"/>
</dbReference>